<feature type="region of interest" description="Disordered" evidence="1">
    <location>
        <begin position="502"/>
        <end position="544"/>
    </location>
</feature>
<feature type="compositionally biased region" description="Polar residues" evidence="1">
    <location>
        <begin position="502"/>
        <end position="522"/>
    </location>
</feature>
<dbReference type="PANTHER" id="PTHR38166:SF1">
    <property type="entry name" value="C2H2-TYPE DOMAIN-CONTAINING PROTEIN"/>
    <property type="match status" value="1"/>
</dbReference>
<feature type="region of interest" description="Disordered" evidence="1">
    <location>
        <begin position="611"/>
        <end position="645"/>
    </location>
</feature>
<name>A0A7U2HW41_PHANO</name>
<feature type="compositionally biased region" description="Polar residues" evidence="1">
    <location>
        <begin position="233"/>
        <end position="257"/>
    </location>
</feature>
<feature type="compositionally biased region" description="Basic and acidic residues" evidence="1">
    <location>
        <begin position="268"/>
        <end position="298"/>
    </location>
</feature>
<dbReference type="OrthoDB" id="4738706at2759"/>
<reference evidence="3" key="1">
    <citation type="journal article" date="2021" name="BMC Genomics">
        <title>Chromosome-level genome assembly and manually-curated proteome of model necrotroph Parastagonospora nodorum Sn15 reveals a genome-wide trove of candidate effector homologs, and redundancy of virulence-related functions within an accessory chromosome.</title>
        <authorList>
            <person name="Bertazzoni S."/>
            <person name="Jones D.A.B."/>
            <person name="Phan H.T."/>
            <person name="Tan K.-C."/>
            <person name="Hane J.K."/>
        </authorList>
    </citation>
    <scope>NUCLEOTIDE SEQUENCE [LARGE SCALE GENOMIC DNA]</scope>
    <source>
        <strain evidence="3">SN15 / ATCC MYA-4574 / FGSC 10173)</strain>
    </source>
</reference>
<organism evidence="2 3">
    <name type="scientific">Phaeosphaeria nodorum (strain SN15 / ATCC MYA-4574 / FGSC 10173)</name>
    <name type="common">Glume blotch fungus</name>
    <name type="synonym">Parastagonospora nodorum</name>
    <dbReference type="NCBI Taxonomy" id="321614"/>
    <lineage>
        <taxon>Eukaryota</taxon>
        <taxon>Fungi</taxon>
        <taxon>Dikarya</taxon>
        <taxon>Ascomycota</taxon>
        <taxon>Pezizomycotina</taxon>
        <taxon>Dothideomycetes</taxon>
        <taxon>Pleosporomycetidae</taxon>
        <taxon>Pleosporales</taxon>
        <taxon>Pleosporineae</taxon>
        <taxon>Phaeosphaeriaceae</taxon>
        <taxon>Parastagonospora</taxon>
    </lineage>
</organism>
<feature type="compositionally biased region" description="Basic and acidic residues" evidence="1">
    <location>
        <begin position="13"/>
        <end position="23"/>
    </location>
</feature>
<protein>
    <recommendedName>
        <fullName evidence="4">C2H2-type domain-containing protein</fullName>
    </recommendedName>
</protein>
<dbReference type="AlphaFoldDB" id="A0A7U2HW41"/>
<accession>A0A7U2HW41</accession>
<feature type="compositionally biased region" description="Polar residues" evidence="1">
    <location>
        <begin position="535"/>
        <end position="544"/>
    </location>
</feature>
<proteinExistence type="predicted"/>
<gene>
    <name evidence="2" type="ORF">JI435_305230</name>
</gene>
<feature type="compositionally biased region" description="Basic residues" evidence="1">
    <location>
        <begin position="258"/>
        <end position="267"/>
    </location>
</feature>
<feature type="region of interest" description="Disordered" evidence="1">
    <location>
        <begin position="175"/>
        <end position="200"/>
    </location>
</feature>
<keyword evidence="3" id="KW-1185">Reference proteome</keyword>
<feature type="region of interest" description="Disordered" evidence="1">
    <location>
        <begin position="1"/>
        <end position="23"/>
    </location>
</feature>
<sequence length="645" mass="72661">MNNPNYHSQYDYEDIKRRPSKRNEAVQKWEFTDSYDGPQLSIFQPISRRAAPSFYNIRSFSDRRPFDRGSLPDVSPNIVEQIECPPPPPSPSNVSSPALPFTPSTAEPYLLTQISYADFPNDDYDFPLSPSFFDFRDTVNIDAQTSHGGADTATLPIMHNDRANTPQMVHEVVPDVEERRTSTKSCTTDDAETIDGSSDSCEMTWSTDVEVQKEHILDHLMVAVYEMFSSPPSDATGFTSTSSSDASRQTGESSTSKPGKRVQSRRRTLTDRDSEHSENENSHSKKRRNTQDEPETPHLLKSTRKLACPYYKRDARRQHHSGACCGPGWDSVHRIKAHLYRVHAVPLHCRRCYATFKTESLLTEHQRSTESCIVRDAIPMEGFDKDQERALKSRKSMFRAESEEAKWKIVYLILFPDTALGELPSPYYDWQADTDGDQSRRESPKPPELEQFDAFLKRELPRTIRKTLQAALESRIGPIEETLKNELEGIVRDAQEALTRSYLSSTQNSGPSSASVLNSTDGTLHPNDSCANDLMQKSQSTTDSLSQYLVPPEAMSAWIPDVPHPIDDSSTLTDSAYHSLSGTGQDDSPMEDAWLRNFLDEDVFLADLDVEEANSDPPRSKYPGFHDQFSEGKNGKGKSKAYGDI</sequence>
<evidence type="ECO:0000313" key="3">
    <source>
        <dbReference type="Proteomes" id="UP000663193"/>
    </source>
</evidence>
<dbReference type="EMBL" id="CP069026">
    <property type="protein sequence ID" value="QRC94080.1"/>
    <property type="molecule type" value="Genomic_DNA"/>
</dbReference>
<feature type="region of interest" description="Disordered" evidence="1">
    <location>
        <begin position="233"/>
        <end position="301"/>
    </location>
</feature>
<evidence type="ECO:0000313" key="2">
    <source>
        <dbReference type="EMBL" id="QRC94080.1"/>
    </source>
</evidence>
<evidence type="ECO:0000256" key="1">
    <source>
        <dbReference type="SAM" id="MobiDB-lite"/>
    </source>
</evidence>
<dbReference type="Proteomes" id="UP000663193">
    <property type="component" value="Chromosome 4"/>
</dbReference>
<dbReference type="PANTHER" id="PTHR38166">
    <property type="entry name" value="C2H2-TYPE DOMAIN-CONTAINING PROTEIN-RELATED"/>
    <property type="match status" value="1"/>
</dbReference>
<dbReference type="VEuPathDB" id="FungiDB:JI435_305230"/>
<evidence type="ECO:0008006" key="4">
    <source>
        <dbReference type="Google" id="ProtNLM"/>
    </source>
</evidence>